<accession>A0ABV7J3B1</accession>
<keyword evidence="3 5" id="KW-1005">Bacterial flagellum biogenesis</keyword>
<evidence type="ECO:0000256" key="2">
    <source>
        <dbReference type="ARBA" id="ARBA00016013"/>
    </source>
</evidence>
<name>A0ABV7J3B1_9RHOB</name>
<proteinExistence type="inferred from homology"/>
<comment type="similarity">
    <text evidence="1 5">Belongs to the FlgD family.</text>
</comment>
<gene>
    <name evidence="7" type="ORF">ACFOGH_12705</name>
</gene>
<keyword evidence="7" id="KW-0282">Flagellum</keyword>
<comment type="caution">
    <text evidence="7">The sequence shown here is derived from an EMBL/GenBank/DDBJ whole genome shotgun (WGS) entry which is preliminary data.</text>
</comment>
<comment type="function">
    <text evidence="4 5">Required for flagellar hook formation. May act as a scaffolding protein.</text>
</comment>
<keyword evidence="7" id="KW-0969">Cilium</keyword>
<dbReference type="RefSeq" id="WP_380073441.1">
    <property type="nucleotide sequence ID" value="NZ_JBHRTO010000001.1"/>
</dbReference>
<evidence type="ECO:0000256" key="3">
    <source>
        <dbReference type="ARBA" id="ARBA00022795"/>
    </source>
</evidence>
<evidence type="ECO:0000256" key="1">
    <source>
        <dbReference type="ARBA" id="ARBA00010577"/>
    </source>
</evidence>
<keyword evidence="7" id="KW-0966">Cell projection</keyword>
<dbReference type="Proteomes" id="UP001595547">
    <property type="component" value="Unassembled WGS sequence"/>
</dbReference>
<keyword evidence="8" id="KW-1185">Reference proteome</keyword>
<evidence type="ECO:0000259" key="6">
    <source>
        <dbReference type="Pfam" id="PF13860"/>
    </source>
</evidence>
<dbReference type="Pfam" id="PF13860">
    <property type="entry name" value="FlgD_ig"/>
    <property type="match status" value="1"/>
</dbReference>
<organism evidence="7 8">
    <name type="scientific">Cypionkella sinensis</name>
    <dbReference type="NCBI Taxonomy" id="1756043"/>
    <lineage>
        <taxon>Bacteria</taxon>
        <taxon>Pseudomonadati</taxon>
        <taxon>Pseudomonadota</taxon>
        <taxon>Alphaproteobacteria</taxon>
        <taxon>Rhodobacterales</taxon>
        <taxon>Paracoccaceae</taxon>
        <taxon>Cypionkella</taxon>
    </lineage>
</organism>
<dbReference type="EMBL" id="JBHRTO010000001">
    <property type="protein sequence ID" value="MFC3181857.1"/>
    <property type="molecule type" value="Genomic_DNA"/>
</dbReference>
<dbReference type="Gene3D" id="2.60.40.4070">
    <property type="match status" value="1"/>
</dbReference>
<dbReference type="InterPro" id="IPR025965">
    <property type="entry name" value="FlgD/Vpr_Ig-like"/>
</dbReference>
<feature type="domain" description="FlgD/Vpr Ig-like" evidence="6">
    <location>
        <begin position="103"/>
        <end position="170"/>
    </location>
</feature>
<protein>
    <recommendedName>
        <fullName evidence="2 5">Basal-body rod modification protein FlgD</fullName>
    </recommendedName>
</protein>
<reference evidence="8" key="1">
    <citation type="journal article" date="2019" name="Int. J. Syst. Evol. Microbiol.">
        <title>The Global Catalogue of Microorganisms (GCM) 10K type strain sequencing project: providing services to taxonomists for standard genome sequencing and annotation.</title>
        <authorList>
            <consortium name="The Broad Institute Genomics Platform"/>
            <consortium name="The Broad Institute Genome Sequencing Center for Infectious Disease"/>
            <person name="Wu L."/>
            <person name="Ma J."/>
        </authorList>
    </citation>
    <scope>NUCLEOTIDE SEQUENCE [LARGE SCALE GENOMIC DNA]</scope>
    <source>
        <strain evidence="8">KCTC 52039</strain>
    </source>
</reference>
<evidence type="ECO:0000256" key="5">
    <source>
        <dbReference type="RuleBase" id="RU362076"/>
    </source>
</evidence>
<evidence type="ECO:0000313" key="7">
    <source>
        <dbReference type="EMBL" id="MFC3181857.1"/>
    </source>
</evidence>
<sequence length="217" mass="22872">METSTVTTVQTPANKAANKAAVSADFDTFLKMMTTQMKNQDPLNPIDSSDYAVQLATFSGVEQQTKTNQLLEGLTSQFGVLGMAQLAAWVGQEARSAAPVYLGDDPVTISYQPKTQADRAVLVVKNAQDQVVSREDVSLEGGSYQWLGADAAGNPLPNGIYRLSLENYSGEQQLGDATAVESYAKILEARGGANGPTLVLAGGVEVAATDVTALRVP</sequence>
<dbReference type="InterPro" id="IPR005648">
    <property type="entry name" value="FlgD"/>
</dbReference>
<evidence type="ECO:0000313" key="8">
    <source>
        <dbReference type="Proteomes" id="UP001595547"/>
    </source>
</evidence>
<evidence type="ECO:0000256" key="4">
    <source>
        <dbReference type="ARBA" id="ARBA00024746"/>
    </source>
</evidence>
<dbReference type="Pfam" id="PF03963">
    <property type="entry name" value="FlgD"/>
    <property type="match status" value="1"/>
</dbReference>
<dbReference type="NCBIfam" id="NF009453">
    <property type="entry name" value="PRK12813.1"/>
    <property type="match status" value="1"/>
</dbReference>